<organism evidence="3 4">
    <name type="scientific">Pocillopora damicornis</name>
    <name type="common">Cauliflower coral</name>
    <name type="synonym">Millepora damicornis</name>
    <dbReference type="NCBI Taxonomy" id="46731"/>
    <lineage>
        <taxon>Eukaryota</taxon>
        <taxon>Metazoa</taxon>
        <taxon>Cnidaria</taxon>
        <taxon>Anthozoa</taxon>
        <taxon>Hexacorallia</taxon>
        <taxon>Scleractinia</taxon>
        <taxon>Astrocoeniina</taxon>
        <taxon>Pocilloporidae</taxon>
        <taxon>Pocillopora</taxon>
    </lineage>
</organism>
<evidence type="ECO:0000313" key="3">
    <source>
        <dbReference type="EMBL" id="RMX38317.1"/>
    </source>
</evidence>
<reference evidence="3 4" key="1">
    <citation type="journal article" date="2018" name="Sci. Rep.">
        <title>Comparative analysis of the Pocillopora damicornis genome highlights role of immune system in coral evolution.</title>
        <authorList>
            <person name="Cunning R."/>
            <person name="Bay R.A."/>
            <person name="Gillette P."/>
            <person name="Baker A.C."/>
            <person name="Traylor-Knowles N."/>
        </authorList>
    </citation>
    <scope>NUCLEOTIDE SEQUENCE [LARGE SCALE GENOMIC DNA]</scope>
    <source>
        <strain evidence="3">RSMAS</strain>
        <tissue evidence="3">Whole animal</tissue>
    </source>
</reference>
<dbReference type="Proteomes" id="UP000275408">
    <property type="component" value="Unassembled WGS sequence"/>
</dbReference>
<gene>
    <name evidence="3" type="ORF">pdam_00023441</name>
</gene>
<dbReference type="PANTHER" id="PTHR13360:SF1">
    <property type="entry name" value="ACTIVATING SIGNAL COINTEGRATOR 1 COMPLEX SUBUNIT 1"/>
    <property type="match status" value="1"/>
</dbReference>
<dbReference type="GO" id="GO:0006355">
    <property type="term" value="P:regulation of DNA-templated transcription"/>
    <property type="evidence" value="ECO:0007669"/>
    <property type="project" value="TreeGrafter"/>
</dbReference>
<dbReference type="Pfam" id="PF00013">
    <property type="entry name" value="KH_1"/>
    <property type="match status" value="1"/>
</dbReference>
<dbReference type="PROSITE" id="PS50084">
    <property type="entry name" value="KH_TYPE_1"/>
    <property type="match status" value="1"/>
</dbReference>
<dbReference type="SUPFAM" id="SSF54791">
    <property type="entry name" value="Eukaryotic type KH-domain (KH-domain type I)"/>
    <property type="match status" value="1"/>
</dbReference>
<dbReference type="InterPro" id="IPR004088">
    <property type="entry name" value="KH_dom_type_1"/>
</dbReference>
<comment type="caution">
    <text evidence="3">The sequence shown here is derived from an EMBL/GenBank/DDBJ whole genome shotgun (WGS) entry which is preliminary data.</text>
</comment>
<dbReference type="Gene3D" id="3.30.1370.10">
    <property type="entry name" value="K Homology domain, type 1"/>
    <property type="match status" value="1"/>
</dbReference>
<dbReference type="AlphaFoldDB" id="A0A3M6TAA2"/>
<dbReference type="GO" id="GO:0005634">
    <property type="term" value="C:nucleus"/>
    <property type="evidence" value="ECO:0007669"/>
    <property type="project" value="TreeGrafter"/>
</dbReference>
<dbReference type="CDD" id="cd22419">
    <property type="entry name" value="KH-I_ASCC1"/>
    <property type="match status" value="1"/>
</dbReference>
<name>A0A3M6TAA2_POCDA</name>
<sequence>MDVMKPTLIYIGGRCYRKMPFEQKIEHHSDRVPKQHASLSERVDWEDDEACDVSESVERTEQGYRLSVEIPSSLFKFILGRRAETKKKIEKETNTQIMVPRQGEEGDIVITGPNRSGVVGARSRIEVIAESSRQKIPFTHFLCFPLYNSDLERKMDEFKVKVLKDCFECRGIDANIFQLPTKIHLTVGMLTLLSVKEVKNATDILTQCYQDLVNKWLHNKPVVVELKGVECMNDDPSEVNVLYAKVLVKDNSDRLQLLANALVDTFVSAGLMKREYDCVKLHATVMNSKLRDDAYGAETSTKSGRGDAAPRFKKRISFDARKVIRSFEDFSFGEYHLDTIHLSTRGVFDSQGHYDCATSVPLP</sequence>
<dbReference type="GO" id="GO:0006307">
    <property type="term" value="P:DNA alkylation repair"/>
    <property type="evidence" value="ECO:0007669"/>
    <property type="project" value="InterPro"/>
</dbReference>
<dbReference type="Pfam" id="PF10469">
    <property type="entry name" value="AKAP7_NLS"/>
    <property type="match status" value="1"/>
</dbReference>
<dbReference type="InterPro" id="IPR019510">
    <property type="entry name" value="AKAP7-like_phosphoesterase"/>
</dbReference>
<evidence type="ECO:0000256" key="1">
    <source>
        <dbReference type="PROSITE-ProRule" id="PRU00117"/>
    </source>
</evidence>
<dbReference type="OMA" id="CLAHFQT"/>
<dbReference type="PANTHER" id="PTHR13360">
    <property type="entry name" value="ACTIVATING SIGNAL COINTEGRATOR 1 COMPLEX SUBUNIT 1"/>
    <property type="match status" value="1"/>
</dbReference>
<evidence type="ECO:0000259" key="2">
    <source>
        <dbReference type="SMART" id="SM00322"/>
    </source>
</evidence>
<protein>
    <recommendedName>
        <fullName evidence="2">K Homology domain-containing protein</fullName>
    </recommendedName>
</protein>
<dbReference type="EMBL" id="RCHS01004021">
    <property type="protein sequence ID" value="RMX38317.1"/>
    <property type="molecule type" value="Genomic_DNA"/>
</dbReference>
<dbReference type="OrthoDB" id="277832at2759"/>
<dbReference type="Gene3D" id="3.90.1140.10">
    <property type="entry name" value="Cyclic phosphodiesterase"/>
    <property type="match status" value="1"/>
</dbReference>
<accession>A0A3M6TAA2</accession>
<dbReference type="InterPro" id="IPR036612">
    <property type="entry name" value="KH_dom_type_1_sf"/>
</dbReference>
<proteinExistence type="predicted"/>
<dbReference type="GO" id="GO:0003723">
    <property type="term" value="F:RNA binding"/>
    <property type="evidence" value="ECO:0007669"/>
    <property type="project" value="UniProtKB-UniRule"/>
</dbReference>
<feature type="domain" description="K Homology" evidence="2">
    <location>
        <begin position="62"/>
        <end position="130"/>
    </location>
</feature>
<dbReference type="STRING" id="46731.A0A3M6TAA2"/>
<keyword evidence="1" id="KW-0694">RNA-binding</keyword>
<dbReference type="PIRSF" id="PIRSF027019">
    <property type="entry name" value="Euk_LigT"/>
    <property type="match status" value="1"/>
</dbReference>
<dbReference type="SMART" id="SM00322">
    <property type="entry name" value="KH"/>
    <property type="match status" value="1"/>
</dbReference>
<dbReference type="InterPro" id="IPR009210">
    <property type="entry name" value="ASCC1"/>
</dbReference>
<dbReference type="InterPro" id="IPR047538">
    <property type="entry name" value="KH-I_ASCC1"/>
</dbReference>
<evidence type="ECO:0000313" key="4">
    <source>
        <dbReference type="Proteomes" id="UP000275408"/>
    </source>
</evidence>
<dbReference type="InterPro" id="IPR004087">
    <property type="entry name" value="KH_dom"/>
</dbReference>
<keyword evidence="4" id="KW-1185">Reference proteome</keyword>